<feature type="chain" id="PRO_5026778300" evidence="1">
    <location>
        <begin position="32"/>
        <end position="136"/>
    </location>
</feature>
<dbReference type="RefSeq" id="WP_155446208.1">
    <property type="nucleotide sequence ID" value="NZ_JAOQNR010000009.1"/>
</dbReference>
<comment type="caution">
    <text evidence="2">The sequence shown here is derived from an EMBL/GenBank/DDBJ whole genome shotgun (WGS) entry which is preliminary data.</text>
</comment>
<evidence type="ECO:0000313" key="2">
    <source>
        <dbReference type="EMBL" id="MTV31528.1"/>
    </source>
</evidence>
<reference evidence="2 3" key="1">
    <citation type="submission" date="2019-11" db="EMBL/GenBank/DDBJ databases">
        <title>Whole-genome sequence of a Rhodoblastus acidophilus DSM 142.</title>
        <authorList>
            <person name="Kyndt J.A."/>
            <person name="Meyer T.E."/>
        </authorList>
    </citation>
    <scope>NUCLEOTIDE SEQUENCE [LARGE SCALE GENOMIC DNA]</scope>
    <source>
        <strain evidence="2 3">DSM 142</strain>
    </source>
</reference>
<sequence length="136" mass="13099">MITRSRGYFTSALAMAAAFGFVLATSAPADARPGYRGGGGGGGGGVYRGGGGGYRGGGAVYRGGAVRGGGYAYRGGGYRGGGWGGYGWGAPVGAAIGLGVLGAAAAAAAASSGGYCRVPVYDSWGNVVGYRNAYCN</sequence>
<feature type="signal peptide" evidence="1">
    <location>
        <begin position="1"/>
        <end position="31"/>
    </location>
</feature>
<protein>
    <submittedName>
        <fullName evidence="2">Uncharacterized protein</fullName>
    </submittedName>
</protein>
<dbReference type="AlphaFoldDB" id="A0A6N8DMH1"/>
<gene>
    <name evidence="2" type="ORF">GJ654_11025</name>
</gene>
<keyword evidence="1" id="KW-0732">Signal</keyword>
<evidence type="ECO:0000313" key="3">
    <source>
        <dbReference type="Proteomes" id="UP000439113"/>
    </source>
</evidence>
<evidence type="ECO:0000256" key="1">
    <source>
        <dbReference type="SAM" id="SignalP"/>
    </source>
</evidence>
<organism evidence="2 3">
    <name type="scientific">Rhodoblastus acidophilus</name>
    <name type="common">Rhodopseudomonas acidophila</name>
    <dbReference type="NCBI Taxonomy" id="1074"/>
    <lineage>
        <taxon>Bacteria</taxon>
        <taxon>Pseudomonadati</taxon>
        <taxon>Pseudomonadota</taxon>
        <taxon>Alphaproteobacteria</taxon>
        <taxon>Hyphomicrobiales</taxon>
        <taxon>Rhodoblastaceae</taxon>
        <taxon>Rhodoblastus</taxon>
    </lineage>
</organism>
<proteinExistence type="predicted"/>
<name>A0A6N8DMH1_RHOAC</name>
<accession>A0A6N8DMH1</accession>
<dbReference type="Proteomes" id="UP000439113">
    <property type="component" value="Unassembled WGS sequence"/>
</dbReference>
<dbReference type="EMBL" id="WNKS01000008">
    <property type="protein sequence ID" value="MTV31528.1"/>
    <property type="molecule type" value="Genomic_DNA"/>
</dbReference>